<dbReference type="InterPro" id="IPR045886">
    <property type="entry name" value="ThiF/MoeB/HesA"/>
</dbReference>
<dbReference type="Gene3D" id="3.40.50.720">
    <property type="entry name" value="NAD(P)-binding Rossmann-like Domain"/>
    <property type="match status" value="1"/>
</dbReference>
<name>A0A381V364_9ZZZZ</name>
<feature type="transmembrane region" description="Helical" evidence="1">
    <location>
        <begin position="153"/>
        <end position="176"/>
    </location>
</feature>
<keyword evidence="1" id="KW-0812">Transmembrane</keyword>
<dbReference type="InterPro" id="IPR035985">
    <property type="entry name" value="Ubiquitin-activating_enz"/>
</dbReference>
<dbReference type="PANTHER" id="PTHR10953">
    <property type="entry name" value="UBIQUITIN-ACTIVATING ENZYME E1"/>
    <property type="match status" value="1"/>
</dbReference>
<dbReference type="PANTHER" id="PTHR10953:SF102">
    <property type="entry name" value="ADENYLYLTRANSFERASE AND SULFURTRANSFERASE MOCS3"/>
    <property type="match status" value="1"/>
</dbReference>
<feature type="domain" description="THIF-type NAD/FAD binding fold" evidence="2">
    <location>
        <begin position="1"/>
        <end position="207"/>
    </location>
</feature>
<dbReference type="CDD" id="cd00757">
    <property type="entry name" value="ThiF_MoeB_HesA_family"/>
    <property type="match status" value="1"/>
</dbReference>
<dbReference type="GO" id="GO:0016779">
    <property type="term" value="F:nucleotidyltransferase activity"/>
    <property type="evidence" value="ECO:0007669"/>
    <property type="project" value="TreeGrafter"/>
</dbReference>
<reference evidence="3" key="1">
    <citation type="submission" date="2018-05" db="EMBL/GenBank/DDBJ databases">
        <authorList>
            <person name="Lanie J.A."/>
            <person name="Ng W.-L."/>
            <person name="Kazmierczak K.M."/>
            <person name="Andrzejewski T.M."/>
            <person name="Davidsen T.M."/>
            <person name="Wayne K.J."/>
            <person name="Tettelin H."/>
            <person name="Glass J.I."/>
            <person name="Rusch D."/>
            <person name="Podicherti R."/>
            <person name="Tsui H.-C.T."/>
            <person name="Winkler M.E."/>
        </authorList>
    </citation>
    <scope>NUCLEOTIDE SEQUENCE</scope>
</reference>
<dbReference type="Pfam" id="PF00899">
    <property type="entry name" value="ThiF"/>
    <property type="match status" value="1"/>
</dbReference>
<keyword evidence="1" id="KW-0472">Membrane</keyword>
<dbReference type="InterPro" id="IPR000594">
    <property type="entry name" value="ThiF_NAD_FAD-bd"/>
</dbReference>
<evidence type="ECO:0000313" key="3">
    <source>
        <dbReference type="EMBL" id="SVA34238.1"/>
    </source>
</evidence>
<dbReference type="GO" id="GO:0004792">
    <property type="term" value="F:thiosulfate-cyanide sulfurtransferase activity"/>
    <property type="evidence" value="ECO:0007669"/>
    <property type="project" value="TreeGrafter"/>
</dbReference>
<evidence type="ECO:0000259" key="2">
    <source>
        <dbReference type="Pfam" id="PF00899"/>
    </source>
</evidence>
<protein>
    <recommendedName>
        <fullName evidence="2">THIF-type NAD/FAD binding fold domain-containing protein</fullName>
    </recommendedName>
</protein>
<organism evidence="3">
    <name type="scientific">marine metagenome</name>
    <dbReference type="NCBI Taxonomy" id="408172"/>
    <lineage>
        <taxon>unclassified sequences</taxon>
        <taxon>metagenomes</taxon>
        <taxon>ecological metagenomes</taxon>
    </lineage>
</organism>
<dbReference type="GO" id="GO:0008641">
    <property type="term" value="F:ubiquitin-like modifier activating enzyme activity"/>
    <property type="evidence" value="ECO:0007669"/>
    <property type="project" value="InterPro"/>
</dbReference>
<dbReference type="SUPFAM" id="SSF69572">
    <property type="entry name" value="Activating enzymes of the ubiquitin-like proteins"/>
    <property type="match status" value="1"/>
</dbReference>
<dbReference type="AlphaFoldDB" id="A0A381V364"/>
<accession>A0A381V364</accession>
<sequence length="211" mass="23110">MGGLGNPAAVYLLSVGIGRLTFADFDKVEFHNLHRQFLFKDDDIGNSKAVTAANSLQPNYPHAAINVLDSRMDERQLFEQVKDHDLVMDCSDNFETRYIVNDVCIEANIPLVSGSASEEVGQVISFQNSAASPCYECLFPRKQFLGEESCDRLGIMTPVLGVIGSMMALTAVNLLLNPQTSISTLTKIDSGTMKITQSTLQKDTYCEACSI</sequence>
<proteinExistence type="predicted"/>
<gene>
    <name evidence="3" type="ORF">METZ01_LOCUS87092</name>
</gene>
<keyword evidence="1" id="KW-1133">Transmembrane helix</keyword>
<evidence type="ECO:0000256" key="1">
    <source>
        <dbReference type="SAM" id="Phobius"/>
    </source>
</evidence>
<dbReference type="GO" id="GO:0005737">
    <property type="term" value="C:cytoplasm"/>
    <property type="evidence" value="ECO:0007669"/>
    <property type="project" value="TreeGrafter"/>
</dbReference>
<dbReference type="EMBL" id="UINC01007606">
    <property type="protein sequence ID" value="SVA34238.1"/>
    <property type="molecule type" value="Genomic_DNA"/>
</dbReference>